<evidence type="ECO:0000313" key="1">
    <source>
        <dbReference type="EMBL" id="VBA42910.1"/>
    </source>
</evidence>
<name>A0A498QH17_9MYCO</name>
<keyword evidence="2" id="KW-1185">Reference proteome</keyword>
<gene>
    <name evidence="1" type="ORF">LAUMK13_04268</name>
</gene>
<proteinExistence type="predicted"/>
<sequence length="114" mass="12208">MLAFAWPNLRCTALTLAPALTAAKKHGLELLDADTLAALKRDAQEGRRIAAAGTKAKIEAAVDDAVNRGKITAARRKHWDAVALPDRTRIHKAQQLDRSDALMHVLRGAIGAPG</sequence>
<dbReference type="Proteomes" id="UP000267289">
    <property type="component" value="Unassembled WGS sequence"/>
</dbReference>
<protein>
    <submittedName>
        <fullName evidence="1">Uncharacterized protein</fullName>
    </submittedName>
</protein>
<evidence type="ECO:0000313" key="2">
    <source>
        <dbReference type="Proteomes" id="UP000267289"/>
    </source>
</evidence>
<accession>A0A498QH17</accession>
<dbReference type="AlphaFoldDB" id="A0A498QH17"/>
<dbReference type="EMBL" id="UPHQ01000226">
    <property type="protein sequence ID" value="VBA42910.1"/>
    <property type="molecule type" value="Genomic_DNA"/>
</dbReference>
<organism evidence="1 2">
    <name type="scientific">Mycobacterium innocens</name>
    <dbReference type="NCBI Taxonomy" id="2341083"/>
    <lineage>
        <taxon>Bacteria</taxon>
        <taxon>Bacillati</taxon>
        <taxon>Actinomycetota</taxon>
        <taxon>Actinomycetes</taxon>
        <taxon>Mycobacteriales</taxon>
        <taxon>Mycobacteriaceae</taxon>
        <taxon>Mycobacterium</taxon>
    </lineage>
</organism>
<reference evidence="1 2" key="1">
    <citation type="submission" date="2018-09" db="EMBL/GenBank/DDBJ databases">
        <authorList>
            <person name="Tagini F."/>
        </authorList>
    </citation>
    <scope>NUCLEOTIDE SEQUENCE [LARGE SCALE GENOMIC DNA]</scope>
    <source>
        <strain evidence="1 2">MK13</strain>
    </source>
</reference>